<dbReference type="KEGG" id="ths:TES1_1412"/>
<dbReference type="AlphaFoldDB" id="W0I8J8"/>
<dbReference type="Pfam" id="PF01863">
    <property type="entry name" value="YgjP-like"/>
    <property type="match status" value="1"/>
</dbReference>
<dbReference type="CDD" id="cd07344">
    <property type="entry name" value="M48_yhfN_like"/>
    <property type="match status" value="1"/>
</dbReference>
<dbReference type="InterPro" id="IPR002725">
    <property type="entry name" value="YgjP-like_metallopeptidase"/>
</dbReference>
<gene>
    <name evidence="2" type="ORF">TES1_1412</name>
</gene>
<dbReference type="RefSeq" id="WP_042681546.1">
    <property type="nucleotide sequence ID" value="NZ_CP006965.1"/>
</dbReference>
<feature type="domain" description="YgjP-like metallopeptidase" evidence="1">
    <location>
        <begin position="21"/>
        <end position="202"/>
    </location>
</feature>
<dbReference type="STRING" id="582419.TES1_1412"/>
<dbReference type="EMBL" id="CP006965">
    <property type="protein sequence ID" value="AHF80790.1"/>
    <property type="molecule type" value="Genomic_DNA"/>
</dbReference>
<evidence type="ECO:0000259" key="1">
    <source>
        <dbReference type="Pfam" id="PF01863"/>
    </source>
</evidence>
<dbReference type="HOGENOM" id="CLU_065947_2_2_2"/>
<dbReference type="Gene3D" id="3.30.2010.10">
    <property type="entry name" value="Metalloproteases ('zincins'), catalytic domain"/>
    <property type="match status" value="1"/>
</dbReference>
<evidence type="ECO:0000313" key="2">
    <source>
        <dbReference type="EMBL" id="AHF80790.1"/>
    </source>
</evidence>
<name>W0I8J8_9EURY</name>
<sequence length="220" mass="26070">MHEIEINGRKIKYELILRPVRYVRIYIQPEGYLRIVSPTQNVKPLLKSREGWILKNLEKVEKGKILASQGFPLFGKFYEIWECQKTKIFTDVICVSNLESLKRIIKKELKKKVEEIIEKRAEQIGGKPNKVFIRVQRNKWGSCSSKRNLSLNITLAALPEELLDYVITHELAHLVELNHSKRFWKLVAKAHPDYKKKREELKLWWVIVNNNELWKKILGE</sequence>
<keyword evidence="2" id="KW-0645">Protease</keyword>
<dbReference type="GeneID" id="24906490"/>
<dbReference type="GO" id="GO:0008233">
    <property type="term" value="F:peptidase activity"/>
    <property type="evidence" value="ECO:0007669"/>
    <property type="project" value="UniProtKB-KW"/>
</dbReference>
<organism evidence="2 3">
    <name type="scientific">Thermococcus paralvinellae</name>
    <dbReference type="NCBI Taxonomy" id="582419"/>
    <lineage>
        <taxon>Archaea</taxon>
        <taxon>Methanobacteriati</taxon>
        <taxon>Methanobacteriota</taxon>
        <taxon>Thermococci</taxon>
        <taxon>Thermococcales</taxon>
        <taxon>Thermococcaceae</taxon>
        <taxon>Thermococcus</taxon>
    </lineage>
</organism>
<dbReference type="PANTHER" id="PTHR30399:SF1">
    <property type="entry name" value="UTP PYROPHOSPHATASE"/>
    <property type="match status" value="1"/>
</dbReference>
<proteinExistence type="predicted"/>
<keyword evidence="3" id="KW-1185">Reference proteome</keyword>
<dbReference type="PANTHER" id="PTHR30399">
    <property type="entry name" value="UNCHARACTERIZED PROTEIN YGJP"/>
    <property type="match status" value="1"/>
</dbReference>
<dbReference type="GO" id="GO:0006508">
    <property type="term" value="P:proteolysis"/>
    <property type="evidence" value="ECO:0007669"/>
    <property type="project" value="UniProtKB-KW"/>
</dbReference>
<protein>
    <submittedName>
        <fullName evidence="2">Zinc-dependent protease</fullName>
    </submittedName>
</protein>
<dbReference type="InterPro" id="IPR053136">
    <property type="entry name" value="UTP_pyrophosphatase-like"/>
</dbReference>
<evidence type="ECO:0000313" key="3">
    <source>
        <dbReference type="Proteomes" id="UP000019027"/>
    </source>
</evidence>
<accession>W0I8J8</accession>
<dbReference type="Proteomes" id="UP000019027">
    <property type="component" value="Chromosome"/>
</dbReference>
<keyword evidence="2" id="KW-0378">Hydrolase</keyword>
<dbReference type="OrthoDB" id="308128at2157"/>
<reference evidence="2 3" key="1">
    <citation type="journal article" date="2014" name="Int. J. Syst. Evol. Microbiol.">
        <title>Thermococcus paralvinellae sp. nov. and Thermococcus cleftensis sp. nov. of hyperthermophilic heterotrophs from deep-sea hydrothermal vents.</title>
        <authorList>
            <person name="Hensley S.A."/>
            <person name="Jung J.H."/>
            <person name="Park C.S."/>
            <person name="Holden J.F."/>
        </authorList>
    </citation>
    <scope>NUCLEOTIDE SEQUENCE [LARGE SCALE GENOMIC DNA]</scope>
    <source>
        <strain evidence="2 3">ES1</strain>
    </source>
</reference>